<proteinExistence type="predicted"/>
<evidence type="ECO:0000256" key="5">
    <source>
        <dbReference type="SAM" id="MobiDB-lite"/>
    </source>
</evidence>
<evidence type="ECO:0000256" key="2">
    <source>
        <dbReference type="ARBA" id="ARBA00022692"/>
    </source>
</evidence>
<keyword evidence="3 6" id="KW-1133">Transmembrane helix</keyword>
<feature type="compositionally biased region" description="Polar residues" evidence="5">
    <location>
        <begin position="817"/>
        <end position="839"/>
    </location>
</feature>
<dbReference type="Gene3D" id="1.20.1740.10">
    <property type="entry name" value="Amino acid/polyamine transporter I"/>
    <property type="match status" value="1"/>
</dbReference>
<reference evidence="7" key="1">
    <citation type="journal article" date="2020" name="Fungal Divers.">
        <title>Resolving the Mortierellaceae phylogeny through synthesis of multi-gene phylogenetics and phylogenomics.</title>
        <authorList>
            <person name="Vandepol N."/>
            <person name="Liber J."/>
            <person name="Desiro A."/>
            <person name="Na H."/>
            <person name="Kennedy M."/>
            <person name="Barry K."/>
            <person name="Grigoriev I.V."/>
            <person name="Miller A.N."/>
            <person name="O'Donnell K."/>
            <person name="Stajich J.E."/>
            <person name="Bonito G."/>
        </authorList>
    </citation>
    <scope>NUCLEOTIDE SEQUENCE</scope>
    <source>
        <strain evidence="7">REB-010B</strain>
    </source>
</reference>
<organism evidence="7 8">
    <name type="scientific">Dissophora globulifera</name>
    <dbReference type="NCBI Taxonomy" id="979702"/>
    <lineage>
        <taxon>Eukaryota</taxon>
        <taxon>Fungi</taxon>
        <taxon>Fungi incertae sedis</taxon>
        <taxon>Mucoromycota</taxon>
        <taxon>Mortierellomycotina</taxon>
        <taxon>Mortierellomycetes</taxon>
        <taxon>Mortierellales</taxon>
        <taxon>Mortierellaceae</taxon>
        <taxon>Dissophora</taxon>
    </lineage>
</organism>
<dbReference type="Proteomes" id="UP000738325">
    <property type="component" value="Unassembled WGS sequence"/>
</dbReference>
<keyword evidence="2 6" id="KW-0812">Transmembrane</keyword>
<name>A0A9P6RU28_9FUNG</name>
<dbReference type="Pfam" id="PF13520">
    <property type="entry name" value="AA_permease_2"/>
    <property type="match status" value="1"/>
</dbReference>
<evidence type="ECO:0000313" key="7">
    <source>
        <dbReference type="EMBL" id="KAG0328157.1"/>
    </source>
</evidence>
<feature type="transmembrane region" description="Helical" evidence="6">
    <location>
        <begin position="457"/>
        <end position="482"/>
    </location>
</feature>
<evidence type="ECO:0000256" key="1">
    <source>
        <dbReference type="ARBA" id="ARBA00004141"/>
    </source>
</evidence>
<feature type="compositionally biased region" description="Polar residues" evidence="5">
    <location>
        <begin position="635"/>
        <end position="648"/>
    </location>
</feature>
<dbReference type="PANTHER" id="PTHR11785:SF512">
    <property type="entry name" value="SOBREMESA, ISOFORM B"/>
    <property type="match status" value="1"/>
</dbReference>
<evidence type="ECO:0000256" key="3">
    <source>
        <dbReference type="ARBA" id="ARBA00022989"/>
    </source>
</evidence>
<dbReference type="InterPro" id="IPR002293">
    <property type="entry name" value="AA/rel_permease1"/>
</dbReference>
<feature type="region of interest" description="Disordered" evidence="5">
    <location>
        <begin position="817"/>
        <end position="871"/>
    </location>
</feature>
<sequence length="871" mass="94246">MGLMSAILMIIGTLIGTGIFASPGPLFDSVHCTQTSFMIWAFAGVICTIGAFAYAELGTMFPESGGDYQYLARAYGKKMALVFGWSFITILNPIGTAGIAGVLGRYSVDVIRYLETGNSAGIGGANPVGSIDYAQQFNATSILNGTGYYVPHIHSPYAPGTAAYDAFPKDPLPRDHTGAVLPNVPHADDMPWVVRGFSIGAIVAMGLINIFFKEGGKYASNTLAIFKIAGMCMLIVIGSMQAIKNHAQSEALSIPIEESSQNVLDYVSALCFAFFAYNGFNNINLGLGELRDPERNLKRAVWIAMPFVTVLFLLANFAFFSILSSYDLRHVHSLSLHAGHTVLGKTGGFLMAGTVIASALGSINANIWAGSRLLVIMAKDNAIVPFPVGKVWARTGTQAMAIAILVGQAAVHALINLDFKTFSKIYSAVGWSWYGLSVLGLLWLRKKKPAFPRPVKVFWPLAVGFVMVAFFLVFGSLTLAFLSSSQEQQQEQQSGGQEQDGGQGGGRYASVIMFGMAILFMLGVIPAFYLTRCYNRRRGFRRAVGQDLAQNSSAEHGHHTDNGRDKSDGDCGGHDCRGNASSRDGAQYGTNLGCMPGHMERKNGLEIQDDEKLARHHSSTSSMTLVSNTKRRAQRTSNSQHQSLSLDTQRQHQPDRACKGQDDHCVQDEDDADDEEVTARFQALRSASCTIQDDIELGNVAVTGATNMTNTYFSPSELSGGRISPNSAALRSMAATSPNDSYGVSPCFLDTPLNLHGSRSSESILNLEEDIQYEKSDTCATDYHLSREVRRDSIEKMDLKSHFYLLDRPLAESSCSNSATVYSHQDQAQQSETLTSGSDTNDDERGPAIATTPPHISVMSSFTPTSGRLDS</sequence>
<dbReference type="AlphaFoldDB" id="A0A9P6RU28"/>
<comment type="caution">
    <text evidence="7">The sequence shown here is derived from an EMBL/GenBank/DDBJ whole genome shotgun (WGS) entry which is preliminary data.</text>
</comment>
<comment type="subcellular location">
    <subcellularLocation>
        <location evidence="1">Membrane</location>
        <topology evidence="1">Multi-pass membrane protein</topology>
    </subcellularLocation>
</comment>
<keyword evidence="8" id="KW-1185">Reference proteome</keyword>
<feature type="compositionally biased region" description="Polar residues" evidence="5">
    <location>
        <begin position="619"/>
        <end position="628"/>
    </location>
</feature>
<evidence type="ECO:0000256" key="4">
    <source>
        <dbReference type="ARBA" id="ARBA00023136"/>
    </source>
</evidence>
<feature type="transmembrane region" description="Helical" evidence="6">
    <location>
        <begin position="425"/>
        <end position="445"/>
    </location>
</feature>
<feature type="transmembrane region" description="Helical" evidence="6">
    <location>
        <begin position="508"/>
        <end position="531"/>
    </location>
</feature>
<accession>A0A9P6RU28</accession>
<feature type="region of interest" description="Disordered" evidence="5">
    <location>
        <begin position="549"/>
        <end position="571"/>
    </location>
</feature>
<dbReference type="OrthoDB" id="10062876at2759"/>
<feature type="transmembrane region" description="Helical" evidence="6">
    <location>
        <begin position="346"/>
        <end position="369"/>
    </location>
</feature>
<dbReference type="PANTHER" id="PTHR11785">
    <property type="entry name" value="AMINO ACID TRANSPORTER"/>
    <property type="match status" value="1"/>
</dbReference>
<feature type="transmembrane region" description="Helical" evidence="6">
    <location>
        <begin position="399"/>
        <end position="419"/>
    </location>
</feature>
<gene>
    <name evidence="7" type="ORF">BGZ99_006027</name>
</gene>
<evidence type="ECO:0008006" key="9">
    <source>
        <dbReference type="Google" id="ProtNLM"/>
    </source>
</evidence>
<feature type="transmembrane region" description="Helical" evidence="6">
    <location>
        <begin position="192"/>
        <end position="212"/>
    </location>
</feature>
<feature type="region of interest" description="Disordered" evidence="5">
    <location>
        <begin position="611"/>
        <end position="673"/>
    </location>
</feature>
<keyword evidence="4 6" id="KW-0472">Membrane</keyword>
<dbReference type="InterPro" id="IPR050598">
    <property type="entry name" value="AminoAcid_Transporter"/>
</dbReference>
<feature type="transmembrane region" description="Helical" evidence="6">
    <location>
        <begin position="224"/>
        <end position="243"/>
    </location>
</feature>
<feature type="compositionally biased region" description="Basic and acidic residues" evidence="5">
    <location>
        <begin position="649"/>
        <end position="667"/>
    </location>
</feature>
<evidence type="ECO:0000256" key="6">
    <source>
        <dbReference type="SAM" id="Phobius"/>
    </source>
</evidence>
<evidence type="ECO:0000313" key="8">
    <source>
        <dbReference type="Proteomes" id="UP000738325"/>
    </source>
</evidence>
<dbReference type="GO" id="GO:0016020">
    <property type="term" value="C:membrane"/>
    <property type="evidence" value="ECO:0007669"/>
    <property type="project" value="UniProtKB-SubCell"/>
</dbReference>
<feature type="compositionally biased region" description="Polar residues" evidence="5">
    <location>
        <begin position="858"/>
        <end position="871"/>
    </location>
</feature>
<feature type="compositionally biased region" description="Basic and acidic residues" evidence="5">
    <location>
        <begin position="555"/>
        <end position="571"/>
    </location>
</feature>
<protein>
    <recommendedName>
        <fullName evidence="9">Amino acid transporter</fullName>
    </recommendedName>
</protein>
<feature type="transmembrane region" description="Helical" evidence="6">
    <location>
        <begin position="263"/>
        <end position="280"/>
    </location>
</feature>
<feature type="transmembrane region" description="Helical" evidence="6">
    <location>
        <begin position="301"/>
        <end position="326"/>
    </location>
</feature>
<feature type="transmembrane region" description="Helical" evidence="6">
    <location>
        <begin position="79"/>
        <end position="103"/>
    </location>
</feature>
<dbReference type="EMBL" id="JAAAIP010000040">
    <property type="protein sequence ID" value="KAG0328157.1"/>
    <property type="molecule type" value="Genomic_DNA"/>
</dbReference>
<dbReference type="GO" id="GO:0015179">
    <property type="term" value="F:L-amino acid transmembrane transporter activity"/>
    <property type="evidence" value="ECO:0007669"/>
    <property type="project" value="TreeGrafter"/>
</dbReference>
<feature type="transmembrane region" description="Helical" evidence="6">
    <location>
        <begin position="37"/>
        <end position="58"/>
    </location>
</feature>